<keyword evidence="1" id="KW-1133">Transmembrane helix</keyword>
<proteinExistence type="predicted"/>
<dbReference type="EMBL" id="AP017457">
    <property type="protein sequence ID" value="BAU99789.1"/>
    <property type="molecule type" value="Genomic_DNA"/>
</dbReference>
<sequence>MATPDKGAGDGAVTYSVSAGTACTVDSSTGLIRVTASTGSCSVSASIAQGSNYLAATTTTQVIVNGSVKAITITGGSPTVNYGSSFSPTALDISQALVGTQVLDYSAATFTYTGFNGTSYGPSTTRPTEAGWYKVLPSNVIIETPANVDTTANYNITYAPGSLEIRRVSRSLTFNTTSATLSYGDTQRFTATASAGDGTVTYSTGSSTACSVDPTSGVVSITAGTGTCDLSASITQGTNHLSATALPVSLTVTKRALTITSSSPTTTVGHTFTPSFSVTTGTLVSSEEISGVTYNYEGSGGTTYANSTTAPTAVGTYSVTPSSPVFAAGSAANYAVTFTAGTLTINNKLSRTLSFSNTSYTLEYGDSLIVVAAVSGGPFDGTVTYAAGASTACNVDPASGKIEVTAGSGSCVVTAEISEGVDYLGAATNIPVTVSVIPRAITITAKDEVIDFGNGITPGYEITRGTLQNSDAISGMSYNYAGAGSTTYANSSSVPTEGGTYSVIPSAAVFSSGSASNYSLTYTPGLITFNQSREAAASMDMAASVGMYIAGTALTFNASGLQTTAAYDVVVRSTPQTLARGNAVGGSVSSTAIIPAGLEAGWHTVTFTSTAADGTKVTDSIYFKLSASGILLSESKVMPTELALTGSNMTPIVISGNVIILLGVALMAFSLHRRRKMA</sequence>
<protein>
    <submittedName>
        <fullName evidence="2">Outer membrane protein</fullName>
    </submittedName>
</protein>
<evidence type="ECO:0000256" key="1">
    <source>
        <dbReference type="SAM" id="Phobius"/>
    </source>
</evidence>
<dbReference type="Proteomes" id="UP000243847">
    <property type="component" value="Chromosome sequence1"/>
</dbReference>
<evidence type="ECO:0000313" key="3">
    <source>
        <dbReference type="Proteomes" id="UP000243847"/>
    </source>
</evidence>
<dbReference type="PROSITE" id="PS51257">
    <property type="entry name" value="PROKAR_LIPOPROTEIN"/>
    <property type="match status" value="1"/>
</dbReference>
<keyword evidence="1" id="KW-0812">Transmembrane</keyword>
<dbReference type="KEGG" id="amin:AUMI_112470"/>
<organism evidence="2 3">
    <name type="scientific">Aurantimicrobium minutum</name>
    <dbReference type="NCBI Taxonomy" id="708131"/>
    <lineage>
        <taxon>Bacteria</taxon>
        <taxon>Bacillati</taxon>
        <taxon>Actinomycetota</taxon>
        <taxon>Actinomycetes</taxon>
        <taxon>Micrococcales</taxon>
        <taxon>Microbacteriaceae</taxon>
        <taxon>Aurantimicrobium</taxon>
    </lineage>
</organism>
<accession>A0A173LY55</accession>
<name>A0A173LY55_9MICO</name>
<reference evidence="2 3" key="1">
    <citation type="journal article" date="2016" name="Genome Announc.">
        <title>Complete Genome Sequence of Aurantimicrobium minutum Type Strain KNCT, a Planktonic Ultramicrobacterium Isolated from River Water.</title>
        <authorList>
            <person name="Nakai R."/>
            <person name="Fujisawa T."/>
            <person name="Nakamura Y."/>
            <person name="Nishide H."/>
            <person name="Uchiyama I."/>
            <person name="Baba T."/>
            <person name="Toyoda A."/>
            <person name="Fujiyama A."/>
            <person name="Naganuma T."/>
            <person name="Niki H."/>
        </authorList>
    </citation>
    <scope>NUCLEOTIDE SEQUENCE [LARGE SCALE GENOMIC DNA]</scope>
    <source>
        <strain evidence="2 3">KNC</strain>
    </source>
</reference>
<keyword evidence="1" id="KW-0472">Membrane</keyword>
<evidence type="ECO:0000313" key="2">
    <source>
        <dbReference type="EMBL" id="BAU99789.1"/>
    </source>
</evidence>
<feature type="transmembrane region" description="Helical" evidence="1">
    <location>
        <begin position="652"/>
        <end position="671"/>
    </location>
</feature>
<gene>
    <name evidence="2" type="ORF">AUMI_112470</name>
</gene>
<dbReference type="AlphaFoldDB" id="A0A173LY55"/>